<protein>
    <submittedName>
        <fullName evidence="2">ABC-type transport system involved in multi-copper enzyme maturation, permease component</fullName>
    </submittedName>
</protein>
<evidence type="ECO:0000313" key="3">
    <source>
        <dbReference type="Proteomes" id="UP000199024"/>
    </source>
</evidence>
<reference evidence="2 3" key="1">
    <citation type="submission" date="2016-10" db="EMBL/GenBank/DDBJ databases">
        <authorList>
            <person name="de Groot N.N."/>
        </authorList>
    </citation>
    <scope>NUCLEOTIDE SEQUENCE [LARGE SCALE GENOMIC DNA]</scope>
    <source>
        <strain evidence="2 3">DSM 21001</strain>
    </source>
</reference>
<accession>A0A1I6M9C6</accession>
<dbReference type="RefSeq" id="WP_089839058.1">
    <property type="nucleotide sequence ID" value="NZ_FOZL01000001.1"/>
</dbReference>
<dbReference type="STRING" id="474950.SAMN05421771_2104"/>
<dbReference type="OrthoDB" id="109524at2"/>
<feature type="transmembrane region" description="Helical" evidence="1">
    <location>
        <begin position="171"/>
        <end position="193"/>
    </location>
</feature>
<feature type="transmembrane region" description="Helical" evidence="1">
    <location>
        <begin position="38"/>
        <end position="61"/>
    </location>
</feature>
<organism evidence="2 3">
    <name type="scientific">Granulicella pectinivorans</name>
    <dbReference type="NCBI Taxonomy" id="474950"/>
    <lineage>
        <taxon>Bacteria</taxon>
        <taxon>Pseudomonadati</taxon>
        <taxon>Acidobacteriota</taxon>
        <taxon>Terriglobia</taxon>
        <taxon>Terriglobales</taxon>
        <taxon>Acidobacteriaceae</taxon>
        <taxon>Granulicella</taxon>
    </lineage>
</organism>
<evidence type="ECO:0000256" key="1">
    <source>
        <dbReference type="SAM" id="Phobius"/>
    </source>
</evidence>
<feature type="transmembrane region" description="Helical" evidence="1">
    <location>
        <begin position="134"/>
        <end position="159"/>
    </location>
</feature>
<feature type="transmembrane region" description="Helical" evidence="1">
    <location>
        <begin position="199"/>
        <end position="222"/>
    </location>
</feature>
<feature type="transmembrane region" description="Helical" evidence="1">
    <location>
        <begin position="82"/>
        <end position="103"/>
    </location>
</feature>
<feature type="transmembrane region" description="Helical" evidence="1">
    <location>
        <begin position="261"/>
        <end position="280"/>
    </location>
</feature>
<proteinExistence type="predicted"/>
<keyword evidence="1" id="KW-0472">Membrane</keyword>
<gene>
    <name evidence="2" type="ORF">SAMN05421771_2104</name>
</gene>
<dbReference type="Proteomes" id="UP000199024">
    <property type="component" value="Unassembled WGS sequence"/>
</dbReference>
<dbReference type="EMBL" id="FOZL01000001">
    <property type="protein sequence ID" value="SFS12340.1"/>
    <property type="molecule type" value="Genomic_DNA"/>
</dbReference>
<keyword evidence="1" id="KW-1133">Transmembrane helix</keyword>
<keyword evidence="3" id="KW-1185">Reference proteome</keyword>
<name>A0A1I6M9C6_9BACT</name>
<sequence>MSIYKHRYRAYTGRVTPYWERILVLARYGLAEAWSTKITTVLFVICLLPPAGSLFTIYLANNPAARLLMGNAGSRLLTIDGSFFRNVLTVQSWLAVALASWIAPRLITLDLVDNALPILLSHPISRFGYVMGKYVALFATLSAVTWVPCLLLFAYHGYASPVPWAAGNLRIGAGLLAGGLIWIAFLSLLGLALSSWVKWRVIATGILFAAILVPAGVGAIVTKVLHTKWGLLLNVPIMMSFLWDSLLGIQSHLNEEMHLPTGAIVAMLALGCGLSIVMLHRRIRAREVVRG</sequence>
<keyword evidence="1" id="KW-0812">Transmembrane</keyword>
<dbReference type="AlphaFoldDB" id="A0A1I6M9C6"/>
<evidence type="ECO:0000313" key="2">
    <source>
        <dbReference type="EMBL" id="SFS12340.1"/>
    </source>
</evidence>